<evidence type="ECO:0000256" key="1">
    <source>
        <dbReference type="SAM" id="Coils"/>
    </source>
</evidence>
<accession>A0A1G6GUU8</accession>
<feature type="coiled-coil region" evidence="1">
    <location>
        <begin position="444"/>
        <end position="471"/>
    </location>
</feature>
<sequence length="473" mass="54375">MLYYDSKIIEMVKNKMNEKTSEQAKSAIPNFLHSQFMKKSETEQKQLAKAKEDGDTVKITELETSITEIKEKYQRDAWLDDAVNRMAKQLNFGTHISKGVHPDAKGDNVTFKPNHELSSSIVGTHSVQSEYLDANGSAAALPLATFFDFQVSDGIKIRDLVLSDNSDFIDSLASNPQQAQNYHAVFKDTLQSSIDQPSSHERNKQTLWAMNPYDCSNIDDLKYIAIVPLYPSVLTFETYQRINQLRYSEENKSALENRFKKNAEQRPYVSMLNLATVKLGGTKPQNVSQLMSKQGGRNYLLPSLPPMIGRDFNFRLSKFKRSIFDNNALIYPAREAIQDIFGVMKKIKNTVDVRDTRKEAIDNVLHILFALVHSIRTTLPAGWSKDFALDMPYKYWLDPKRAALPDEQEFAIEQAKDDWHEIIINHFADWLNALLKQEFPEQASDFSQAEHKEWKREIEALKKQYEREGRGIF</sequence>
<name>A0A1G6GUU8_9GAMM</name>
<dbReference type="NCBIfam" id="TIGR02564">
    <property type="entry name" value="cas_Csy1"/>
    <property type="match status" value="1"/>
</dbReference>
<gene>
    <name evidence="2" type="ORF">SAMN05421749_101357</name>
</gene>
<dbReference type="Pfam" id="PF09611">
    <property type="entry name" value="Cas_Csy1"/>
    <property type="match status" value="1"/>
</dbReference>
<proteinExistence type="predicted"/>
<evidence type="ECO:0000313" key="2">
    <source>
        <dbReference type="EMBL" id="SDB84906.1"/>
    </source>
</evidence>
<protein>
    <submittedName>
        <fullName evidence="2">CRISPR-associated protein, Csy1 family</fullName>
    </submittedName>
</protein>
<dbReference type="Proteomes" id="UP000242317">
    <property type="component" value="Unassembled WGS sequence"/>
</dbReference>
<organism evidence="2 3">
    <name type="scientific">Acinetobacter marinus</name>
    <dbReference type="NCBI Taxonomy" id="281375"/>
    <lineage>
        <taxon>Bacteria</taxon>
        <taxon>Pseudomonadati</taxon>
        <taxon>Pseudomonadota</taxon>
        <taxon>Gammaproteobacteria</taxon>
        <taxon>Moraxellales</taxon>
        <taxon>Moraxellaceae</taxon>
        <taxon>Acinetobacter</taxon>
    </lineage>
</organism>
<evidence type="ECO:0000313" key="3">
    <source>
        <dbReference type="Proteomes" id="UP000242317"/>
    </source>
</evidence>
<dbReference type="InterPro" id="IPR013397">
    <property type="entry name" value="CRISPR-assoc_prot_Csy1"/>
</dbReference>
<keyword evidence="1" id="KW-0175">Coiled coil</keyword>
<dbReference type="AlphaFoldDB" id="A0A1G6GUU8"/>
<reference evidence="3" key="1">
    <citation type="submission" date="2016-09" db="EMBL/GenBank/DDBJ databases">
        <authorList>
            <person name="Varghese N."/>
            <person name="Submissions S."/>
        </authorList>
    </citation>
    <scope>NUCLEOTIDE SEQUENCE [LARGE SCALE GENOMIC DNA]</scope>
    <source>
        <strain evidence="3">ANC 3699</strain>
    </source>
</reference>
<dbReference type="EMBL" id="FMYK01000001">
    <property type="protein sequence ID" value="SDB84906.1"/>
    <property type="molecule type" value="Genomic_DNA"/>
</dbReference>
<keyword evidence="3" id="KW-1185">Reference proteome</keyword>